<sequence length="262" mass="28249">MSNDHTAGPVVGPYELTDSEVRFYHEYGYLPLPGFVDAAAVETLREEVFAALEANGVPRDSLNKATTTADKLQQCPQYLEGSALDQLINGEHSLAVASRLIGGQAIRYLPFTAVKAAGGGGAFHLHQDNNYTRHDPALGSMNIWVALGDMTPQNGCLQIVPGSHAGQLDSRNSDDGDAHQQVDVDPITAVPIRMRAGDAVAFTRWTVHGSGPNTSDEPRVGYALQYHRDDVRWQDPETGQWQLLVDVPRSATPPVTVLGPTG</sequence>
<dbReference type="Proteomes" id="UP000886842">
    <property type="component" value="Unassembled WGS sequence"/>
</dbReference>
<protein>
    <submittedName>
        <fullName evidence="2">Phytanoyl-CoA dioxygenase family protein</fullName>
    </submittedName>
</protein>
<organism evidence="2 3">
    <name type="scientific">Candidatus Avipropionibacterium avicola</name>
    <dbReference type="NCBI Taxonomy" id="2840701"/>
    <lineage>
        <taxon>Bacteria</taxon>
        <taxon>Bacillati</taxon>
        <taxon>Actinomycetota</taxon>
        <taxon>Actinomycetes</taxon>
        <taxon>Propionibacteriales</taxon>
        <taxon>Propionibacteriaceae</taxon>
        <taxon>Propionibacteriaceae incertae sedis</taxon>
        <taxon>Candidatus Avipropionibacterium</taxon>
    </lineage>
</organism>
<name>A0A9D1KMC9_9ACTN</name>
<dbReference type="AlphaFoldDB" id="A0A9D1KMC9"/>
<dbReference type="EMBL" id="DVLP01000216">
    <property type="protein sequence ID" value="HIT75346.1"/>
    <property type="molecule type" value="Genomic_DNA"/>
</dbReference>
<dbReference type="Gene3D" id="2.60.120.620">
    <property type="entry name" value="q2cbj1_9rhob like domain"/>
    <property type="match status" value="1"/>
</dbReference>
<feature type="compositionally biased region" description="Basic and acidic residues" evidence="1">
    <location>
        <begin position="171"/>
        <end position="180"/>
    </location>
</feature>
<dbReference type="InterPro" id="IPR008775">
    <property type="entry name" value="Phytyl_CoA_dOase-like"/>
</dbReference>
<keyword evidence="2" id="KW-0223">Dioxygenase</keyword>
<dbReference type="PANTHER" id="PTHR20883">
    <property type="entry name" value="PHYTANOYL-COA DIOXYGENASE DOMAIN CONTAINING 1"/>
    <property type="match status" value="1"/>
</dbReference>
<dbReference type="Pfam" id="PF05721">
    <property type="entry name" value="PhyH"/>
    <property type="match status" value="1"/>
</dbReference>
<gene>
    <name evidence="2" type="ORF">IAA98_07170</name>
</gene>
<comment type="caution">
    <text evidence="2">The sequence shown here is derived from an EMBL/GenBank/DDBJ whole genome shotgun (WGS) entry which is preliminary data.</text>
</comment>
<reference evidence="2" key="1">
    <citation type="submission" date="2020-10" db="EMBL/GenBank/DDBJ databases">
        <authorList>
            <person name="Gilroy R."/>
        </authorList>
    </citation>
    <scope>NUCLEOTIDE SEQUENCE</scope>
    <source>
        <strain evidence="2">ChiGjej1B1-24693</strain>
    </source>
</reference>
<dbReference type="GO" id="GO:0005506">
    <property type="term" value="F:iron ion binding"/>
    <property type="evidence" value="ECO:0007669"/>
    <property type="project" value="UniProtKB-ARBA"/>
</dbReference>
<dbReference type="SUPFAM" id="SSF51197">
    <property type="entry name" value="Clavaminate synthase-like"/>
    <property type="match status" value="1"/>
</dbReference>
<dbReference type="PANTHER" id="PTHR20883:SF46">
    <property type="entry name" value="PHYTANOYL-COA HYDROXYLASE"/>
    <property type="match status" value="1"/>
</dbReference>
<dbReference type="GO" id="GO:0016706">
    <property type="term" value="F:2-oxoglutarate-dependent dioxygenase activity"/>
    <property type="evidence" value="ECO:0007669"/>
    <property type="project" value="UniProtKB-ARBA"/>
</dbReference>
<keyword evidence="2" id="KW-0560">Oxidoreductase</keyword>
<evidence type="ECO:0000313" key="2">
    <source>
        <dbReference type="EMBL" id="HIT75346.1"/>
    </source>
</evidence>
<proteinExistence type="predicted"/>
<evidence type="ECO:0000256" key="1">
    <source>
        <dbReference type="SAM" id="MobiDB-lite"/>
    </source>
</evidence>
<feature type="region of interest" description="Disordered" evidence="1">
    <location>
        <begin position="161"/>
        <end position="180"/>
    </location>
</feature>
<accession>A0A9D1KMC9</accession>
<evidence type="ECO:0000313" key="3">
    <source>
        <dbReference type="Proteomes" id="UP000886842"/>
    </source>
</evidence>
<reference evidence="2" key="2">
    <citation type="journal article" date="2021" name="PeerJ">
        <title>Extensive microbial diversity within the chicken gut microbiome revealed by metagenomics and culture.</title>
        <authorList>
            <person name="Gilroy R."/>
            <person name="Ravi A."/>
            <person name="Getino M."/>
            <person name="Pursley I."/>
            <person name="Horton D.L."/>
            <person name="Alikhan N.F."/>
            <person name="Baker D."/>
            <person name="Gharbi K."/>
            <person name="Hall N."/>
            <person name="Watson M."/>
            <person name="Adriaenssens E.M."/>
            <person name="Foster-Nyarko E."/>
            <person name="Jarju S."/>
            <person name="Secka A."/>
            <person name="Antonio M."/>
            <person name="Oren A."/>
            <person name="Chaudhuri R.R."/>
            <person name="La Ragione R."/>
            <person name="Hildebrand F."/>
            <person name="Pallen M.J."/>
        </authorList>
    </citation>
    <scope>NUCLEOTIDE SEQUENCE</scope>
    <source>
        <strain evidence="2">ChiGjej1B1-24693</strain>
    </source>
</reference>